<dbReference type="OrthoDB" id="9800774at2"/>
<evidence type="ECO:0000259" key="2">
    <source>
        <dbReference type="Pfam" id="PF01636"/>
    </source>
</evidence>
<dbReference type="InterPro" id="IPR002575">
    <property type="entry name" value="Aminoglycoside_PTrfase"/>
</dbReference>
<organism evidence="3 4">
    <name type="scientific">Alteribacter keqinensis</name>
    <dbReference type="NCBI Taxonomy" id="2483800"/>
    <lineage>
        <taxon>Bacteria</taxon>
        <taxon>Bacillati</taxon>
        <taxon>Bacillota</taxon>
        <taxon>Bacilli</taxon>
        <taxon>Bacillales</taxon>
        <taxon>Bacillaceae</taxon>
        <taxon>Alteribacter</taxon>
    </lineage>
</organism>
<name>A0A3M7TRF8_9BACI</name>
<dbReference type="Gene3D" id="3.30.200.20">
    <property type="entry name" value="Phosphorylase Kinase, domain 1"/>
    <property type="match status" value="1"/>
</dbReference>
<proteinExistence type="inferred from homology"/>
<dbReference type="GO" id="GO:0004413">
    <property type="term" value="F:homoserine kinase activity"/>
    <property type="evidence" value="ECO:0007669"/>
    <property type="project" value="TreeGrafter"/>
</dbReference>
<dbReference type="AlphaFoldDB" id="A0A3M7TRF8"/>
<dbReference type="EMBL" id="RHIB01000003">
    <property type="protein sequence ID" value="RNA66950.1"/>
    <property type="molecule type" value="Genomic_DNA"/>
</dbReference>
<dbReference type="RefSeq" id="WP_122900902.1">
    <property type="nucleotide sequence ID" value="NZ_RHIB01000003.1"/>
</dbReference>
<gene>
    <name evidence="3" type="ORF">EBO34_17285</name>
</gene>
<dbReference type="PANTHER" id="PTHR21064">
    <property type="entry name" value="AMINOGLYCOSIDE PHOSPHOTRANSFERASE DOMAIN-CONTAINING PROTEIN-RELATED"/>
    <property type="match status" value="1"/>
</dbReference>
<dbReference type="GO" id="GO:0009088">
    <property type="term" value="P:threonine biosynthetic process"/>
    <property type="evidence" value="ECO:0007669"/>
    <property type="project" value="TreeGrafter"/>
</dbReference>
<accession>A0A3M7TRF8</accession>
<comment type="similarity">
    <text evidence="1">Belongs to the pseudomonas-type ThrB family.</text>
</comment>
<evidence type="ECO:0000256" key="1">
    <source>
        <dbReference type="ARBA" id="ARBA00038240"/>
    </source>
</evidence>
<evidence type="ECO:0000313" key="4">
    <source>
        <dbReference type="Proteomes" id="UP000278746"/>
    </source>
</evidence>
<reference evidence="3 4" key="1">
    <citation type="submission" date="2018-10" db="EMBL/GenBank/DDBJ databases">
        <title>Bacillus Keqinensis sp. nov., a moderately halophilic bacterium isolated from a saline-alkaline lake.</title>
        <authorList>
            <person name="Wang H."/>
        </authorList>
    </citation>
    <scope>NUCLEOTIDE SEQUENCE [LARGE SCALE GENOMIC DNA]</scope>
    <source>
        <strain evidence="3 4">KQ-3</strain>
    </source>
</reference>
<dbReference type="InterPro" id="IPR050249">
    <property type="entry name" value="Pseudomonas-type_ThrB"/>
</dbReference>
<protein>
    <submittedName>
        <fullName evidence="3">Aminoglycoside phosphotransferase</fullName>
    </submittedName>
</protein>
<dbReference type="Proteomes" id="UP000278746">
    <property type="component" value="Unassembled WGS sequence"/>
</dbReference>
<feature type="domain" description="Aminoglycoside phosphotransferase" evidence="2">
    <location>
        <begin position="37"/>
        <end position="260"/>
    </location>
</feature>
<dbReference type="Gene3D" id="3.90.1200.10">
    <property type="match status" value="1"/>
</dbReference>
<keyword evidence="3" id="KW-0808">Transferase</keyword>
<sequence length="322" mass="37258">MEASNSIIEETTLAALLTHFYNLPEPIRCTFIRRSFNDHYIVVSGSKQFILRVYINNKSYISSLNDIHFELEFLEYLNSKKIPVISPIKNNNNQNLSLLKLNYNETRYLALFPYAKGSPINENLDINQSIKLGGIIAKLHLCSNNFTSQYSRYSLDVRRLVEEPLHTIEKYTRQFDFGKLSFFSVRSKTLIDSINDIPMDVDSYGIVHGDPNPSNFFFSNKDGFSLFDFDHSAFGYRIHDLAVIRLSFTKKVYNSVLKGYEQIRPLTIVEKDSIKVYSDILLIKKYSDIYNMFEITGADEEQKQLVTQNAFNTLKEMAGQSY</sequence>
<evidence type="ECO:0000313" key="3">
    <source>
        <dbReference type="EMBL" id="RNA66950.1"/>
    </source>
</evidence>
<keyword evidence="4" id="KW-1185">Reference proteome</keyword>
<comment type="caution">
    <text evidence="3">The sequence shown here is derived from an EMBL/GenBank/DDBJ whole genome shotgun (WGS) entry which is preliminary data.</text>
</comment>
<dbReference type="InterPro" id="IPR011009">
    <property type="entry name" value="Kinase-like_dom_sf"/>
</dbReference>
<dbReference type="Pfam" id="PF01636">
    <property type="entry name" value="APH"/>
    <property type="match status" value="1"/>
</dbReference>
<dbReference type="SUPFAM" id="SSF56112">
    <property type="entry name" value="Protein kinase-like (PK-like)"/>
    <property type="match status" value="1"/>
</dbReference>
<dbReference type="PANTHER" id="PTHR21064:SF6">
    <property type="entry name" value="AMINOGLYCOSIDE PHOSPHOTRANSFERASE DOMAIN-CONTAINING PROTEIN"/>
    <property type="match status" value="1"/>
</dbReference>